<feature type="domain" description="PEP-utilising enzyme mobile" evidence="1">
    <location>
        <begin position="717"/>
        <end position="786"/>
    </location>
</feature>
<proteinExistence type="predicted"/>
<dbReference type="PANTHER" id="PTHR43615:SF1">
    <property type="entry name" value="PPDK_N DOMAIN-CONTAINING PROTEIN"/>
    <property type="match status" value="1"/>
</dbReference>
<dbReference type="InterPro" id="IPR008279">
    <property type="entry name" value="PEP-util_enz_mobile_dom"/>
</dbReference>
<dbReference type="SUPFAM" id="SSF52009">
    <property type="entry name" value="Phosphohistidine domain"/>
    <property type="match status" value="1"/>
</dbReference>
<dbReference type="Gene3D" id="3.50.30.10">
    <property type="entry name" value="Phosphohistidine domain"/>
    <property type="match status" value="1"/>
</dbReference>
<dbReference type="EMBL" id="ATBP01000289">
    <property type="protein sequence ID" value="ETR71297.1"/>
    <property type="molecule type" value="Genomic_DNA"/>
</dbReference>
<dbReference type="InterPro" id="IPR013815">
    <property type="entry name" value="ATP_grasp_subdomain_1"/>
</dbReference>
<evidence type="ECO:0000313" key="3">
    <source>
        <dbReference type="EMBL" id="ETR71297.1"/>
    </source>
</evidence>
<protein>
    <submittedName>
        <fullName evidence="3">Pyruvate, water dikinase</fullName>
    </submittedName>
</protein>
<dbReference type="InterPro" id="IPR002192">
    <property type="entry name" value="PPDK_AMP/ATP-bd"/>
</dbReference>
<feature type="domain" description="Pyruvate phosphate dikinase AMP/ATP-binding" evidence="2">
    <location>
        <begin position="1"/>
        <end position="215"/>
    </location>
</feature>
<dbReference type="PANTHER" id="PTHR43615">
    <property type="entry name" value="PHOSPHOENOLPYRUVATE SYNTHASE-RELATED"/>
    <property type="match status" value="1"/>
</dbReference>
<sequence length="791" mass="90559">MRSSAVDEDSIQFSFAGQLESFLYVTHDKLFQSIKQCFASAFSERVMQYRHTNNISFIGVRPAVIVQQMIFGEISGVMFTGNPLNNDIDQTLINATYGIGEGIVSGELDSDTWIVDHFGNIVAQKIVPKKEMIAFDNKTGSGTKKCNVDHDRSQKPSLTNEQVLELKRQGDILESLFDYIPQDIEWCIQGGILYFLQSRPITTLGHINKSKPKTILDNSNIIESYPGVTSPFTFSFASMCYNTVYRQFYSSMGVSEDRIDALTSSFRTLLCYIDGRIYYNINSWHKTLQLLPGYKLNSELMDNMMGVKSPTKIDAFSSISFSDKFFIEVPRLLNGIYHILGSFIELNKTIKSFIQTFDQVTKGYMDEKFESYTNRQLLDIYENEIEPKVLNNWKAPIINDLYVMIYFGILTKLMNKLDIENNQSIQNDLLCGEGEVESTMPTMEIIRISNWIRKDKQLMDLFMSTNEDQLRATLLESSDSQYETIRKKLKKYISDYGFRCMGELKLEESSLKEDPTFLFTTLKNYIKKDEINLKEMEEKEKAIRKKAESIVFKKVSRKLKPVFLHVLNNARKAIKNREKLRFMRTKIFGIMRSMINAIGRNFSHDGLIAQPKDIFYLHFDEMIQLIEGRCISMDHIKNTITLRKEAEIKYQAEEPGERMLFFGDIYEKNFVEIQTDYNLDESDCDLGENTYKGVPCSPGEIEGIAKIVLSPKDANLDGEIMVTKRTDPGWVPLFPSVSGIVIERGSVLSHSAVVAREMGIPTIVGLRGITDKIQNNDKIYLNGTTGIVKKL</sequence>
<dbReference type="GO" id="GO:0016301">
    <property type="term" value="F:kinase activity"/>
    <property type="evidence" value="ECO:0007669"/>
    <property type="project" value="UniProtKB-KW"/>
</dbReference>
<dbReference type="InterPro" id="IPR051549">
    <property type="entry name" value="PEP_Utilizing_Enz"/>
</dbReference>
<dbReference type="Pfam" id="PF00391">
    <property type="entry name" value="PEP-utilizers"/>
    <property type="match status" value="1"/>
</dbReference>
<keyword evidence="3" id="KW-0670">Pyruvate</keyword>
<dbReference type="Pfam" id="PF01326">
    <property type="entry name" value="PPDK_N"/>
    <property type="match status" value="1"/>
</dbReference>
<dbReference type="AlphaFoldDB" id="A0A1V1P8T1"/>
<dbReference type="SUPFAM" id="SSF56059">
    <property type="entry name" value="Glutathione synthetase ATP-binding domain-like"/>
    <property type="match status" value="1"/>
</dbReference>
<organism evidence="3 4">
    <name type="scientific">Candidatus Magnetoglobus multicellularis str. Araruama</name>
    <dbReference type="NCBI Taxonomy" id="890399"/>
    <lineage>
        <taxon>Bacteria</taxon>
        <taxon>Pseudomonadati</taxon>
        <taxon>Thermodesulfobacteriota</taxon>
        <taxon>Desulfobacteria</taxon>
        <taxon>Desulfobacterales</taxon>
        <taxon>Desulfobacteraceae</taxon>
        <taxon>Candidatus Magnetoglobus</taxon>
    </lineage>
</organism>
<keyword evidence="3" id="KW-0808">Transferase</keyword>
<accession>A0A1V1P8T1</accession>
<evidence type="ECO:0000313" key="4">
    <source>
        <dbReference type="Proteomes" id="UP000189670"/>
    </source>
</evidence>
<evidence type="ECO:0000259" key="1">
    <source>
        <dbReference type="Pfam" id="PF00391"/>
    </source>
</evidence>
<comment type="caution">
    <text evidence="3">The sequence shown here is derived from an EMBL/GenBank/DDBJ whole genome shotgun (WGS) entry which is preliminary data.</text>
</comment>
<evidence type="ECO:0000259" key="2">
    <source>
        <dbReference type="Pfam" id="PF01326"/>
    </source>
</evidence>
<keyword evidence="3" id="KW-0418">Kinase</keyword>
<gene>
    <name evidence="3" type="ORF">OMM_02591</name>
</gene>
<dbReference type="GO" id="GO:0005524">
    <property type="term" value="F:ATP binding"/>
    <property type="evidence" value="ECO:0007669"/>
    <property type="project" value="InterPro"/>
</dbReference>
<name>A0A1V1P8T1_9BACT</name>
<dbReference type="Proteomes" id="UP000189670">
    <property type="component" value="Unassembled WGS sequence"/>
</dbReference>
<dbReference type="Gene3D" id="3.30.1490.20">
    <property type="entry name" value="ATP-grasp fold, A domain"/>
    <property type="match status" value="1"/>
</dbReference>
<dbReference type="InterPro" id="IPR036637">
    <property type="entry name" value="Phosphohistidine_dom_sf"/>
</dbReference>
<dbReference type="Gene3D" id="3.30.470.20">
    <property type="entry name" value="ATP-grasp fold, B domain"/>
    <property type="match status" value="1"/>
</dbReference>
<reference evidence="4" key="1">
    <citation type="submission" date="2012-11" db="EMBL/GenBank/DDBJ databases">
        <authorList>
            <person name="Lucero-Rivera Y.E."/>
            <person name="Tovar-Ramirez D."/>
        </authorList>
    </citation>
    <scope>NUCLEOTIDE SEQUENCE [LARGE SCALE GENOMIC DNA]</scope>
    <source>
        <strain evidence="4">Araruama</strain>
    </source>
</reference>